<reference evidence="1" key="1">
    <citation type="submission" date="2018-10" db="EMBL/GenBank/DDBJ databases">
        <title>Hidden diversity of soil giant viruses.</title>
        <authorList>
            <person name="Schulz F."/>
            <person name="Alteio L."/>
            <person name="Goudeau D."/>
            <person name="Ryan E.M."/>
            <person name="Malmstrom R.R."/>
            <person name="Blanchard J."/>
            <person name="Woyke T."/>
        </authorList>
    </citation>
    <scope>NUCLEOTIDE SEQUENCE</scope>
    <source>
        <strain evidence="1">HAV1</strain>
    </source>
</reference>
<accession>A0A3G5A4A0</accession>
<name>A0A3G5A4A0_9VIRU</name>
<sequence length="109" mass="12553">MENFCATAMVRMVTIKKSTIHGTVCAVISVSPFLMRSKISQRKHTIVVNFAKKALNAFRWDKVTSWEHISLRRKAPMMNMGGSRNRQSHVRDDLKRWRFNTFPASGGKK</sequence>
<dbReference type="EMBL" id="MK072256">
    <property type="protein sequence ID" value="AYV81041.1"/>
    <property type="molecule type" value="Genomic_DNA"/>
</dbReference>
<evidence type="ECO:0000313" key="1">
    <source>
        <dbReference type="EMBL" id="AYV81041.1"/>
    </source>
</evidence>
<protein>
    <submittedName>
        <fullName evidence="1">Uncharacterized protein</fullName>
    </submittedName>
</protein>
<organism evidence="1">
    <name type="scientific">Harvfovirus sp</name>
    <dbReference type="NCBI Taxonomy" id="2487768"/>
    <lineage>
        <taxon>Viruses</taxon>
        <taxon>Varidnaviria</taxon>
        <taxon>Bamfordvirae</taxon>
        <taxon>Nucleocytoviricota</taxon>
        <taxon>Megaviricetes</taxon>
        <taxon>Imitervirales</taxon>
        <taxon>Mimiviridae</taxon>
        <taxon>Klosneuvirinae</taxon>
    </lineage>
</organism>
<gene>
    <name evidence="1" type="ORF">Harvfovirus14_22</name>
</gene>
<proteinExistence type="predicted"/>